<reference evidence="1 2" key="1">
    <citation type="submission" date="2023-03" db="EMBL/GenBank/DDBJ databases">
        <title>High recombination rates correlate with genetic variation in Cardiocondyla obscurior ants.</title>
        <authorList>
            <person name="Errbii M."/>
        </authorList>
    </citation>
    <scope>NUCLEOTIDE SEQUENCE [LARGE SCALE GENOMIC DNA]</scope>
    <source>
        <strain evidence="1">Alpha-2009</strain>
        <tissue evidence="1">Whole body</tissue>
    </source>
</reference>
<name>A0AAW2GA06_9HYME</name>
<evidence type="ECO:0000313" key="1">
    <source>
        <dbReference type="EMBL" id="KAL0125046.1"/>
    </source>
</evidence>
<protein>
    <submittedName>
        <fullName evidence="1">Uncharacterized protein</fullName>
    </submittedName>
</protein>
<sequence length="357" mass="40911">MKKEFSTYFFINRERAFVVRQINLICRKTWSIVPYGIMRCTRIITSECNNFYRGTSKHECISVEDLSHNASKICRFVTKFYRPTNQRLRQTEAFQYRWTINVWAGVIGSQVIGPYFFPARLTGNIYKNFLHYWWTDPLVPRILAVKTFPPGQLLLTLQPKSGQPVLTLQQKSGQPIVTLPPRPQSVLPQLPLGLPPLTPRPWAPCALRLPLPQLTWLLKAALLPGDIRAYRLTSPRYQVPSTPRPIPVHQGTQTKEPSKTVQHAPITTELDTQTDLWATTSASDSEPVVYPGDEQWGLIKQLRVRKKSEVTLPRLRVPSGTSQNQLKSQMQQIREQTKQGLIRETALVLKRGQEHQG</sequence>
<dbReference type="Proteomes" id="UP001430953">
    <property type="component" value="Unassembled WGS sequence"/>
</dbReference>
<proteinExistence type="predicted"/>
<evidence type="ECO:0000313" key="2">
    <source>
        <dbReference type="Proteomes" id="UP001430953"/>
    </source>
</evidence>
<comment type="caution">
    <text evidence="1">The sequence shown here is derived from an EMBL/GenBank/DDBJ whole genome shotgun (WGS) entry which is preliminary data.</text>
</comment>
<dbReference type="AlphaFoldDB" id="A0AAW2GA06"/>
<keyword evidence="2" id="KW-1185">Reference proteome</keyword>
<organism evidence="1 2">
    <name type="scientific">Cardiocondyla obscurior</name>
    <dbReference type="NCBI Taxonomy" id="286306"/>
    <lineage>
        <taxon>Eukaryota</taxon>
        <taxon>Metazoa</taxon>
        <taxon>Ecdysozoa</taxon>
        <taxon>Arthropoda</taxon>
        <taxon>Hexapoda</taxon>
        <taxon>Insecta</taxon>
        <taxon>Pterygota</taxon>
        <taxon>Neoptera</taxon>
        <taxon>Endopterygota</taxon>
        <taxon>Hymenoptera</taxon>
        <taxon>Apocrita</taxon>
        <taxon>Aculeata</taxon>
        <taxon>Formicoidea</taxon>
        <taxon>Formicidae</taxon>
        <taxon>Myrmicinae</taxon>
        <taxon>Cardiocondyla</taxon>
    </lineage>
</organism>
<accession>A0AAW2GA06</accession>
<gene>
    <name evidence="1" type="ORF">PUN28_004296</name>
</gene>
<dbReference type="EMBL" id="JADYXP020000004">
    <property type="protein sequence ID" value="KAL0125046.1"/>
    <property type="molecule type" value="Genomic_DNA"/>
</dbReference>